<feature type="domain" description="DUF2169" evidence="1">
    <location>
        <begin position="22"/>
        <end position="283"/>
    </location>
</feature>
<dbReference type="InterPro" id="IPR001646">
    <property type="entry name" value="5peptide_repeat"/>
</dbReference>
<name>A0A1I9YRB6_9BURK</name>
<evidence type="ECO:0000259" key="1">
    <source>
        <dbReference type="Pfam" id="PF09937"/>
    </source>
</evidence>
<evidence type="ECO:0000313" key="3">
    <source>
        <dbReference type="Proteomes" id="UP000179860"/>
    </source>
</evidence>
<proteinExistence type="predicted"/>
<dbReference type="OrthoDB" id="237820at2"/>
<organism evidence="2 3">
    <name type="scientific">Paraburkholderia sprentiae WSM5005</name>
    <dbReference type="NCBI Taxonomy" id="754502"/>
    <lineage>
        <taxon>Bacteria</taxon>
        <taxon>Pseudomonadati</taxon>
        <taxon>Pseudomonadota</taxon>
        <taxon>Betaproteobacteria</taxon>
        <taxon>Burkholderiales</taxon>
        <taxon>Burkholderiaceae</taxon>
        <taxon>Paraburkholderia</taxon>
    </lineage>
</organism>
<dbReference type="Pfam" id="PF09937">
    <property type="entry name" value="DUF2169"/>
    <property type="match status" value="1"/>
</dbReference>
<dbReference type="InterPro" id="IPR018683">
    <property type="entry name" value="DUF2169"/>
</dbReference>
<reference evidence="2" key="2">
    <citation type="submission" date="2021-06" db="EMBL/GenBank/DDBJ databases">
        <authorList>
            <person name="Rogers T.H."/>
            <person name="Ramsay J.P."/>
            <person name="Wang P."/>
            <person name="Terpolilli J."/>
        </authorList>
    </citation>
    <scope>NUCLEOTIDE SEQUENCE</scope>
    <source>
        <strain evidence="2">WSM5005</strain>
    </source>
</reference>
<dbReference type="KEGG" id="pspw:BJG93_25820"/>
<dbReference type="EMBL" id="CP017562">
    <property type="protein sequence ID" value="APA88726.1"/>
    <property type="molecule type" value="Genomic_DNA"/>
</dbReference>
<protein>
    <submittedName>
        <fullName evidence="2">Pentapeptide repeat-containing protein</fullName>
    </submittedName>
</protein>
<dbReference type="InterPro" id="IPR052949">
    <property type="entry name" value="PA_immunity-related"/>
</dbReference>
<gene>
    <name evidence="2" type="ORF">BJG93_25820</name>
</gene>
<accession>A0A1I9YRB6</accession>
<reference evidence="2" key="1">
    <citation type="submission" date="2016-09" db="EMBL/GenBank/DDBJ databases">
        <title>The Complete Genome of Burkholderia sprentiae wsm5005.</title>
        <authorList>
            <person name="De Meyer S."/>
            <person name="Wang P."/>
            <person name="Terpolilli J."/>
        </authorList>
    </citation>
    <scope>NUCLEOTIDE SEQUENCE [LARGE SCALE GENOMIC DNA]</scope>
    <source>
        <strain evidence="2">WSM5005</strain>
    </source>
</reference>
<keyword evidence="3" id="KW-1185">Reference proteome</keyword>
<dbReference type="Gene3D" id="2.160.20.80">
    <property type="entry name" value="E3 ubiquitin-protein ligase SopA"/>
    <property type="match status" value="2"/>
</dbReference>
<dbReference type="RefSeq" id="WP_027196211.1">
    <property type="nucleotide sequence ID" value="NZ_CP017562.2"/>
</dbReference>
<evidence type="ECO:0000313" key="2">
    <source>
        <dbReference type="EMBL" id="APA88726.1"/>
    </source>
</evidence>
<dbReference type="PANTHER" id="PTHR42999:SF2">
    <property type="match status" value="1"/>
</dbReference>
<sequence length="739" mass="81513">MRHVKPQSALVSTINTQIGAQPMLAVSIGVGFRLDQPSILVHEAAVWEALKAAAPSMPLFEAALPKQRAEWLLAGHASHPVARGTRARHVDWTAWVELDGVRKIVSCATQVDDPHPADGLARLAIDHRYAAAGGARENPLGVTSGTPPLQQVRTFGAGPAPLAAMGAIGTDWPERVQWMPPRAGTAGAMADDGTHMGWPASVDRRFFQQAAPDQWARGEAWASGAHFELAAFGPRGEGYAGELPRLAPIALVTHTGRPDIERLALRQQTVWFLPDRGIGVLWWNGMSALDFLLDDSPSMLVTAFRDSSESVDVDAVMEFAARRTDLNCADPLQYADHELMPSIANGWTWEMILGGDDHPRFAPASRDYDELRERVDEHRKQLLELRDARQRLDAFSAESRDVTLPEAPHGDANWRDRLSDAPTRELADVTIRDADLSSMRFDGWKLEDVRFERCRFDRSEWSHCDFTRVHATDCSFADVKMNDGRWKGGHLRCCSLAGSEWTNAVFEQISIDECTLDDLKASGGAWSMTSLQGCSGARGVIENVKWDSISWSDVSAPDWTWVRVRADGFAIVECDMAGLAVSRCTLGKLSVLSSDLSRSNWQRNVMTFAVLSLGTSMSEARLVDCAFRSSSLLELHADRIRVDHCSFIQLNAQHLRASQSHWSESELDGANMMHAQLAQASFVRCSLTEAMLYGANLRESQMHDCNLARARLSWSEPPDPGAWRHNLTPGLVDVAGRAG</sequence>
<dbReference type="Pfam" id="PF00805">
    <property type="entry name" value="Pentapeptide"/>
    <property type="match status" value="1"/>
</dbReference>
<dbReference type="STRING" id="754502.BJG93_25820"/>
<dbReference type="AlphaFoldDB" id="A0A1I9YRB6"/>
<dbReference type="PANTHER" id="PTHR42999">
    <property type="entry name" value="ANTIBIOTIC RESISTANCE PROTEIN MCBG"/>
    <property type="match status" value="1"/>
</dbReference>
<dbReference type="Proteomes" id="UP000179860">
    <property type="component" value="Chromosome 2"/>
</dbReference>
<dbReference type="SUPFAM" id="SSF141571">
    <property type="entry name" value="Pentapeptide repeat-like"/>
    <property type="match status" value="2"/>
</dbReference>
<dbReference type="Pfam" id="PF13599">
    <property type="entry name" value="Pentapeptide_4"/>
    <property type="match status" value="1"/>
</dbReference>